<reference evidence="3" key="1">
    <citation type="submission" date="2017-03" db="EMBL/GenBank/DDBJ databases">
        <authorList>
            <person name="Herbold C."/>
        </authorList>
    </citation>
    <scope>NUCLEOTIDE SEQUENCE [LARGE SCALE GENOMIC DNA]</scope>
</reference>
<feature type="transmembrane region" description="Helical" evidence="1">
    <location>
        <begin position="12"/>
        <end position="32"/>
    </location>
</feature>
<gene>
    <name evidence="2" type="ORF">NCS_11648</name>
</gene>
<keyword evidence="1" id="KW-0812">Transmembrane</keyword>
<evidence type="ECO:0000313" key="3">
    <source>
        <dbReference type="Proteomes" id="UP000230607"/>
    </source>
</evidence>
<dbReference type="Proteomes" id="UP000230607">
    <property type="component" value="Chromosome 1"/>
</dbReference>
<organism evidence="2 3">
    <name type="scientific">Candidatus Nitrosotalea okcheonensis</name>
    <dbReference type="NCBI Taxonomy" id="1903276"/>
    <lineage>
        <taxon>Archaea</taxon>
        <taxon>Nitrososphaerota</taxon>
        <taxon>Nitrososphaeria</taxon>
        <taxon>Nitrosotaleales</taxon>
        <taxon>Nitrosotaleaceae</taxon>
        <taxon>Nitrosotalea</taxon>
    </lineage>
</organism>
<keyword evidence="3" id="KW-1185">Reference proteome</keyword>
<name>A0A2H1FGE2_9ARCH</name>
<proteinExistence type="predicted"/>
<keyword evidence="1" id="KW-0472">Membrane</keyword>
<dbReference type="RefSeq" id="WP_255408287.1">
    <property type="nucleotide sequence ID" value="NZ_LT841358.1"/>
</dbReference>
<protein>
    <submittedName>
        <fullName evidence="2">Uncharacterized protein</fullName>
    </submittedName>
</protein>
<accession>A0A2H1FGE2</accession>
<dbReference type="AlphaFoldDB" id="A0A2H1FGE2"/>
<keyword evidence="1" id="KW-1133">Transmembrane helix</keyword>
<evidence type="ECO:0000313" key="2">
    <source>
        <dbReference type="EMBL" id="SMH71836.1"/>
    </source>
</evidence>
<sequence length="42" mass="4645">MGSLVFSNVAYILFLSIAGGALIYVSMLMYMLEENKLPIMLS</sequence>
<dbReference type="EMBL" id="LT841358">
    <property type="protein sequence ID" value="SMH71836.1"/>
    <property type="molecule type" value="Genomic_DNA"/>
</dbReference>
<evidence type="ECO:0000256" key="1">
    <source>
        <dbReference type="SAM" id="Phobius"/>
    </source>
</evidence>